<protein>
    <submittedName>
        <fullName evidence="2">Uncharacterized protein</fullName>
    </submittedName>
</protein>
<dbReference type="Proteomes" id="UP000054516">
    <property type="component" value="Unassembled WGS sequence"/>
</dbReference>
<evidence type="ECO:0000313" key="2">
    <source>
        <dbReference type="EMBL" id="GAW26021.1"/>
    </source>
</evidence>
<feature type="region of interest" description="Disordered" evidence="1">
    <location>
        <begin position="1"/>
        <end position="22"/>
    </location>
</feature>
<organism evidence="2">
    <name type="scientific">Rosellinia necatrix</name>
    <name type="common">White root-rot fungus</name>
    <dbReference type="NCBI Taxonomy" id="77044"/>
    <lineage>
        <taxon>Eukaryota</taxon>
        <taxon>Fungi</taxon>
        <taxon>Dikarya</taxon>
        <taxon>Ascomycota</taxon>
        <taxon>Pezizomycotina</taxon>
        <taxon>Sordariomycetes</taxon>
        <taxon>Xylariomycetidae</taxon>
        <taxon>Xylariales</taxon>
        <taxon>Xylariaceae</taxon>
        <taxon>Rosellinia</taxon>
    </lineage>
</organism>
<name>A0A1S8A7K3_ROSNE</name>
<reference evidence="2" key="1">
    <citation type="submission" date="2016-03" db="EMBL/GenBank/DDBJ databases">
        <title>Draft genome sequence of Rosellinia necatrix.</title>
        <authorList>
            <person name="Kanematsu S."/>
        </authorList>
    </citation>
    <scope>NUCLEOTIDE SEQUENCE [LARGE SCALE GENOMIC DNA]</scope>
    <source>
        <strain evidence="2">W97</strain>
    </source>
</reference>
<gene>
    <name evidence="2" type="ORF">SAMD00023353_1900290</name>
</gene>
<evidence type="ECO:0000256" key="1">
    <source>
        <dbReference type="SAM" id="MobiDB-lite"/>
    </source>
</evidence>
<dbReference type="EMBL" id="DF977464">
    <property type="protein sequence ID" value="GAW26021.1"/>
    <property type="molecule type" value="Genomic_DNA"/>
</dbReference>
<sequence length="71" mass="7337">MRSTIARDGSPAPPPSTTAQHQYGITCTFANEAVGIARESPTGSGAVARALGCRAAGELGWAWIGHEKVRS</sequence>
<dbReference type="AlphaFoldDB" id="A0A1S8A7K3"/>
<proteinExistence type="predicted"/>
<evidence type="ECO:0000313" key="3">
    <source>
        <dbReference type="Proteomes" id="UP000054516"/>
    </source>
</evidence>
<accession>A0A1S8A7K3</accession>
<keyword evidence="3" id="KW-1185">Reference proteome</keyword>